<protein>
    <recommendedName>
        <fullName evidence="3">F-box domain-containing protein</fullName>
    </recommendedName>
</protein>
<keyword evidence="2" id="KW-1185">Reference proteome</keyword>
<comment type="caution">
    <text evidence="1">The sequence shown here is derived from an EMBL/GenBank/DDBJ whole genome shotgun (WGS) entry which is preliminary data.</text>
</comment>
<dbReference type="EMBL" id="PVWQ01000006">
    <property type="protein sequence ID" value="RDW78969.1"/>
    <property type="molecule type" value="Genomic_DNA"/>
</dbReference>
<dbReference type="OrthoDB" id="2520703at2759"/>
<evidence type="ECO:0000313" key="2">
    <source>
        <dbReference type="Proteomes" id="UP000256690"/>
    </source>
</evidence>
<proteinExistence type="predicted"/>
<dbReference type="InterPro" id="IPR032675">
    <property type="entry name" value="LRR_dom_sf"/>
</dbReference>
<dbReference type="SUPFAM" id="SSF52047">
    <property type="entry name" value="RNI-like"/>
    <property type="match status" value="1"/>
</dbReference>
<gene>
    <name evidence="1" type="ORF">DSM5745_05821</name>
</gene>
<accession>A0A3D8RY35</accession>
<dbReference type="Proteomes" id="UP000256690">
    <property type="component" value="Unassembled WGS sequence"/>
</dbReference>
<dbReference type="GeneID" id="38116191"/>
<dbReference type="RefSeq" id="XP_026603669.1">
    <property type="nucleotide sequence ID" value="XM_026747837.1"/>
</dbReference>
<dbReference type="Gene3D" id="3.80.10.10">
    <property type="entry name" value="Ribonuclease Inhibitor"/>
    <property type="match status" value="1"/>
</dbReference>
<evidence type="ECO:0008006" key="3">
    <source>
        <dbReference type="Google" id="ProtNLM"/>
    </source>
</evidence>
<name>A0A3D8RY35_9EURO</name>
<dbReference type="AlphaFoldDB" id="A0A3D8RY35"/>
<sequence length="397" mass="44186">MAQRRDLAALVERICIHPYLLQSVGKGKKISKLHLLWGSNFMQCLAEQESFSENEVQDAFRQLARTLKVRNIMECLSAADLLTALIVILPNLQHCSMQVDPLHGEIVRAAGGNSEDSVRLFDLGQRAGALLAVCPGLETLNIHTCGGVWQMPPLPNLKTLSLTFSQLTAESLERLLSCCTGLRSFTFEGDWRTSGWWTEQFAGSRNFQPSFAVRALGRHSATLESIHIDLRGRSPHKQPWQLWRDVFSFKDSSALKHLFINMDRSLWAGEEDYHLLVQLLPSSILSLSLAHTITSYLPFLESGLLGLADAVSGGQFQELKQVTWDMAETLDDEDTVISKFAAAGVAFEFGSWSQTKSTLGFGDYQPEPHPGFYCYGPDAFPAVYQPLPDPNDPDIDL</sequence>
<evidence type="ECO:0000313" key="1">
    <source>
        <dbReference type="EMBL" id="RDW78969.1"/>
    </source>
</evidence>
<organism evidence="1 2">
    <name type="scientific">Aspergillus mulundensis</name>
    <dbReference type="NCBI Taxonomy" id="1810919"/>
    <lineage>
        <taxon>Eukaryota</taxon>
        <taxon>Fungi</taxon>
        <taxon>Dikarya</taxon>
        <taxon>Ascomycota</taxon>
        <taxon>Pezizomycotina</taxon>
        <taxon>Eurotiomycetes</taxon>
        <taxon>Eurotiomycetidae</taxon>
        <taxon>Eurotiales</taxon>
        <taxon>Aspergillaceae</taxon>
        <taxon>Aspergillus</taxon>
        <taxon>Aspergillus subgen. Nidulantes</taxon>
    </lineage>
</organism>
<reference evidence="1 2" key="1">
    <citation type="journal article" date="2018" name="IMA Fungus">
        <title>IMA Genome-F 9: Draft genome sequence of Annulohypoxylon stygium, Aspergillus mulundensis, Berkeleyomyces basicola (syn. Thielaviopsis basicola), Ceratocystis smalleyi, two Cercospora beticola strains, Coleophoma cylindrospora, Fusarium fracticaudum, Phialophora cf. hyalina, and Morchella septimelata.</title>
        <authorList>
            <person name="Wingfield B.D."/>
            <person name="Bills G.F."/>
            <person name="Dong Y."/>
            <person name="Huang W."/>
            <person name="Nel W.J."/>
            <person name="Swalarsk-Parry B.S."/>
            <person name="Vaghefi N."/>
            <person name="Wilken P.M."/>
            <person name="An Z."/>
            <person name="de Beer Z.W."/>
            <person name="De Vos L."/>
            <person name="Chen L."/>
            <person name="Duong T.A."/>
            <person name="Gao Y."/>
            <person name="Hammerbacher A."/>
            <person name="Kikkert J.R."/>
            <person name="Li Y."/>
            <person name="Li H."/>
            <person name="Li K."/>
            <person name="Li Q."/>
            <person name="Liu X."/>
            <person name="Ma X."/>
            <person name="Naidoo K."/>
            <person name="Pethybridge S.J."/>
            <person name="Sun J."/>
            <person name="Steenkamp E.T."/>
            <person name="van der Nest M.A."/>
            <person name="van Wyk S."/>
            <person name="Wingfield M.J."/>
            <person name="Xiong C."/>
            <person name="Yue Q."/>
            <person name="Zhang X."/>
        </authorList>
    </citation>
    <scope>NUCLEOTIDE SEQUENCE [LARGE SCALE GENOMIC DNA]</scope>
    <source>
        <strain evidence="1 2">DSM 5745</strain>
    </source>
</reference>